<evidence type="ECO:0000256" key="1">
    <source>
        <dbReference type="SAM" id="MobiDB-lite"/>
    </source>
</evidence>
<evidence type="ECO:0000313" key="3">
    <source>
        <dbReference type="Proteomes" id="UP001148614"/>
    </source>
</evidence>
<reference evidence="2" key="1">
    <citation type="submission" date="2022-07" db="EMBL/GenBank/DDBJ databases">
        <title>Genome Sequence of Xylaria arbuscula.</title>
        <authorList>
            <person name="Buettner E."/>
        </authorList>
    </citation>
    <scope>NUCLEOTIDE SEQUENCE</scope>
    <source>
        <strain evidence="2">VT107</strain>
    </source>
</reference>
<keyword evidence="3" id="KW-1185">Reference proteome</keyword>
<dbReference type="Proteomes" id="UP001148614">
    <property type="component" value="Unassembled WGS sequence"/>
</dbReference>
<accession>A0A9W8NMZ4</accession>
<comment type="caution">
    <text evidence="2">The sequence shown here is derived from an EMBL/GenBank/DDBJ whole genome shotgun (WGS) entry which is preliminary data.</text>
</comment>
<dbReference type="EMBL" id="JANPWZ010000052">
    <property type="protein sequence ID" value="KAJ3579839.1"/>
    <property type="molecule type" value="Genomic_DNA"/>
</dbReference>
<organism evidence="2 3">
    <name type="scientific">Xylaria arbuscula</name>
    <dbReference type="NCBI Taxonomy" id="114810"/>
    <lineage>
        <taxon>Eukaryota</taxon>
        <taxon>Fungi</taxon>
        <taxon>Dikarya</taxon>
        <taxon>Ascomycota</taxon>
        <taxon>Pezizomycotina</taxon>
        <taxon>Sordariomycetes</taxon>
        <taxon>Xylariomycetidae</taxon>
        <taxon>Xylariales</taxon>
        <taxon>Xylariaceae</taxon>
        <taxon>Xylaria</taxon>
    </lineage>
</organism>
<feature type="compositionally biased region" description="Low complexity" evidence="1">
    <location>
        <begin position="79"/>
        <end position="96"/>
    </location>
</feature>
<name>A0A9W8NMZ4_9PEZI</name>
<dbReference type="AlphaFoldDB" id="A0A9W8NMZ4"/>
<sequence>MPRRQPHRQPQPSTLPSRQMPALYSPVSPSEEHQYSTTVVHKPQAPRRRVRSILWQHPLKRRGGQRDLHGAAQEQGHIQQLEPQRQQESQRQQEYRYSLLEGSEPEMPNRQEKVVPHVEMQVPLLDLNPLANLNEYRRSLGLGPSKNLMGSAVYKDPKLLTAYNERVGPMTPLTLNGAEEKCLERVREAFKRK</sequence>
<proteinExistence type="predicted"/>
<gene>
    <name evidence="2" type="ORF">NPX13_g717</name>
</gene>
<feature type="region of interest" description="Disordered" evidence="1">
    <location>
        <begin position="1"/>
        <end position="96"/>
    </location>
</feature>
<protein>
    <submittedName>
        <fullName evidence="2">Uncharacterized protein</fullName>
    </submittedName>
</protein>
<evidence type="ECO:0000313" key="2">
    <source>
        <dbReference type="EMBL" id="KAJ3579839.1"/>
    </source>
</evidence>